<feature type="signal peptide" evidence="1">
    <location>
        <begin position="1"/>
        <end position="21"/>
    </location>
</feature>
<dbReference type="SUPFAM" id="SSF48208">
    <property type="entry name" value="Six-hairpin glycosidases"/>
    <property type="match status" value="1"/>
</dbReference>
<dbReference type="InterPro" id="IPR008928">
    <property type="entry name" value="6-hairpin_glycosidase_sf"/>
</dbReference>
<organism evidence="2 3">
    <name type="scientific">Parapedobacter deserti</name>
    <dbReference type="NCBI Taxonomy" id="1912957"/>
    <lineage>
        <taxon>Bacteria</taxon>
        <taxon>Pseudomonadati</taxon>
        <taxon>Bacteroidota</taxon>
        <taxon>Sphingobacteriia</taxon>
        <taxon>Sphingobacteriales</taxon>
        <taxon>Sphingobacteriaceae</taxon>
        <taxon>Parapedobacter</taxon>
    </lineage>
</organism>
<dbReference type="SUPFAM" id="SSF81853">
    <property type="entry name" value="Family 10 polysaccharide lyase"/>
    <property type="match status" value="1"/>
</dbReference>
<keyword evidence="1" id="KW-0732">Signal</keyword>
<evidence type="ECO:0000256" key="1">
    <source>
        <dbReference type="SAM" id="SignalP"/>
    </source>
</evidence>
<evidence type="ECO:0000313" key="2">
    <source>
        <dbReference type="EMBL" id="MFC3197720.1"/>
    </source>
</evidence>
<dbReference type="Proteomes" id="UP001595526">
    <property type="component" value="Unassembled WGS sequence"/>
</dbReference>
<name>A0ABV7JI49_9SPHI</name>
<proteinExistence type="predicted"/>
<evidence type="ECO:0000313" key="3">
    <source>
        <dbReference type="Proteomes" id="UP001595526"/>
    </source>
</evidence>
<dbReference type="RefSeq" id="WP_379021679.1">
    <property type="nucleotide sequence ID" value="NZ_JBHRTA010000029.1"/>
</dbReference>
<sequence length="829" mass="92940">MNRKFIFFCLINFSATLSTLATGSISHEGDSSFSLSSEQLKVTWQKKQQGWYISEIITGMKKVAHPSGAYTILYKKGTPAGARVDLDIEGRGYTFFPSEIKKMKDGSLLFSEKNGVGEVTAHWKTDSIDTSDLIVEISLTAANNGYYSIATPTIAVLDPEELAWGMIPGAWYGRELVNDRYLAAQYSQGLPSVPTLARENSTMTLSPLLSGKDGITFTAVPEPGTAADPWPKDSMLRKINKVGMSTMNRHNELSPVVYAPVLGQEGSYLQAGETFKFKFRYIIQDADWFTVFNHVVNNIYEFKNFLTLQKQRVSLSERLQNLAQFLSEDKRSAWTTWDFNNLTIGANGSKNADIGALYMLAKNANDTVMQRRIPFVRNYKLAQQQTSPGFFQYSATGEYPSNHGNIEENPVFFSEVGNWIEPLYTTYYTLMDMGNMLLFNPEDKEIRERMRLAADKLMSWQKADGGWDVAYDRLSNRLAFPDLKDLRPTWYGLLVAYKTFGDTQYLDRAKKGADWLIVNGVDKGYYLGVCGDARNVWDFATAQCAQAFLDLYAITKEDRFKNAAIETARIYATTIYTHPVANGSPRWVNGKEFKDWEISQVGLSVEHINGTASSAGPILISSFTSLFVRIYELTGESLFLDMARAGSRGRHAFIDPYSSMTTYYWDRLPTLGAGAREFPHHAYWQIGWITDYLMAEIHLRSEGKVSFPSGYMTPKVGPHVSYGFAEGTVYGKKADLLITNGGFSSTNPYFEYITAKDSKTGKIYLMILSQSPTKQTGIVNINTSKICGKHVQPKTVKIIEGNEATLNKAKDEINISLPAWGFTTIELSL</sequence>
<gene>
    <name evidence="2" type="ORF">ACFOET_08855</name>
</gene>
<accession>A0ABV7JI49</accession>
<reference evidence="3" key="1">
    <citation type="journal article" date="2019" name="Int. J. Syst. Evol. Microbiol.">
        <title>The Global Catalogue of Microorganisms (GCM) 10K type strain sequencing project: providing services to taxonomists for standard genome sequencing and annotation.</title>
        <authorList>
            <consortium name="The Broad Institute Genomics Platform"/>
            <consortium name="The Broad Institute Genome Sequencing Center for Infectious Disease"/>
            <person name="Wu L."/>
            <person name="Ma J."/>
        </authorList>
    </citation>
    <scope>NUCLEOTIDE SEQUENCE [LARGE SCALE GENOMIC DNA]</scope>
    <source>
        <strain evidence="3">KCTC 52416</strain>
    </source>
</reference>
<dbReference type="EMBL" id="JBHRTA010000029">
    <property type="protein sequence ID" value="MFC3197720.1"/>
    <property type="molecule type" value="Genomic_DNA"/>
</dbReference>
<dbReference type="Gene3D" id="1.50.10.20">
    <property type="match status" value="1"/>
</dbReference>
<feature type="chain" id="PRO_5045297574" evidence="1">
    <location>
        <begin position="22"/>
        <end position="829"/>
    </location>
</feature>
<protein>
    <submittedName>
        <fullName evidence="2">Glycerophosphoryl diester phosphodiesterase</fullName>
    </submittedName>
</protein>
<comment type="caution">
    <text evidence="2">The sequence shown here is derived from an EMBL/GenBank/DDBJ whole genome shotgun (WGS) entry which is preliminary data.</text>
</comment>
<keyword evidence="3" id="KW-1185">Reference proteome</keyword>